<evidence type="ECO:0000256" key="7">
    <source>
        <dbReference type="ARBA" id="ARBA00022692"/>
    </source>
</evidence>
<dbReference type="GO" id="GO:0016036">
    <property type="term" value="P:cellular response to phosphate starvation"/>
    <property type="evidence" value="ECO:0007669"/>
    <property type="project" value="TreeGrafter"/>
</dbReference>
<protein>
    <recommendedName>
        <fullName evidence="3">histidine kinase</fullName>
        <ecNumber evidence="3">2.7.13.3</ecNumber>
    </recommendedName>
</protein>
<dbReference type="GO" id="GO:0005886">
    <property type="term" value="C:plasma membrane"/>
    <property type="evidence" value="ECO:0007669"/>
    <property type="project" value="UniProtKB-SubCell"/>
</dbReference>
<feature type="domain" description="Histidine kinase" evidence="15">
    <location>
        <begin position="126"/>
        <end position="329"/>
    </location>
</feature>
<evidence type="ECO:0000256" key="9">
    <source>
        <dbReference type="ARBA" id="ARBA00022777"/>
    </source>
</evidence>
<evidence type="ECO:0000256" key="6">
    <source>
        <dbReference type="ARBA" id="ARBA00022679"/>
    </source>
</evidence>
<evidence type="ECO:0000313" key="17">
    <source>
        <dbReference type="Proteomes" id="UP000077271"/>
    </source>
</evidence>
<name>A0A177KZC5_9BACI</name>
<dbReference type="InterPro" id="IPR050351">
    <property type="entry name" value="BphY/WalK/GraS-like"/>
</dbReference>
<keyword evidence="6" id="KW-0808">Transferase</keyword>
<dbReference type="SMART" id="SM00388">
    <property type="entry name" value="HisKA"/>
    <property type="match status" value="1"/>
</dbReference>
<keyword evidence="13 14" id="KW-0472">Membrane</keyword>
<dbReference type="PANTHER" id="PTHR45453:SF2">
    <property type="entry name" value="HISTIDINE KINASE"/>
    <property type="match status" value="1"/>
</dbReference>
<evidence type="ECO:0000313" key="16">
    <source>
        <dbReference type="EMBL" id="OAH58572.1"/>
    </source>
</evidence>
<evidence type="ECO:0000256" key="10">
    <source>
        <dbReference type="ARBA" id="ARBA00022840"/>
    </source>
</evidence>
<dbReference type="AlphaFoldDB" id="A0A177KZC5"/>
<keyword evidence="9" id="KW-0418">Kinase</keyword>
<gene>
    <name evidence="16" type="ORF">AWH48_17630</name>
</gene>
<dbReference type="InterPro" id="IPR003594">
    <property type="entry name" value="HATPase_dom"/>
</dbReference>
<dbReference type="OrthoDB" id="9780487at2"/>
<evidence type="ECO:0000256" key="1">
    <source>
        <dbReference type="ARBA" id="ARBA00000085"/>
    </source>
</evidence>
<comment type="catalytic activity">
    <reaction evidence="1">
        <text>ATP + protein L-histidine = ADP + protein N-phospho-L-histidine.</text>
        <dbReference type="EC" id="2.7.13.3"/>
    </reaction>
</comment>
<evidence type="ECO:0000256" key="8">
    <source>
        <dbReference type="ARBA" id="ARBA00022741"/>
    </source>
</evidence>
<keyword evidence="12" id="KW-0902">Two-component regulatory system</keyword>
<dbReference type="EC" id="2.7.13.3" evidence="3"/>
<dbReference type="PRINTS" id="PR00344">
    <property type="entry name" value="BCTRLSENSOR"/>
</dbReference>
<feature type="transmembrane region" description="Helical" evidence="14">
    <location>
        <begin position="12"/>
        <end position="29"/>
    </location>
</feature>
<proteinExistence type="predicted"/>
<evidence type="ECO:0000256" key="14">
    <source>
        <dbReference type="SAM" id="Phobius"/>
    </source>
</evidence>
<sequence>MIKLFLKDRMSWIFFFILWVAAGDALILLDDGIVIETESLVYWNGFQLMLFFLFLTWRYIVEMAFFRSLMTMQTHEVRDWNEAVPEAHSGVEDIAREAILHASRSLQTQLSQLKAEQADHLDYVTSWVHEVKTPLTAMKLILEEKPELDDVLDQWIRIHALVDQQLHVARLAELQRDFMIKDVALQSMVVPEIQDLAKWCIEKNIEINLIGVDKIVTTDPKWCRFLIRQVLSNAVKYSLVDGTIHIEGVNNKDGQISLRITDEGRGINPADLPRVFEKGFTGDAGRKSNAATGLGLYLAAVVAEKLGHRIHIESKKGTTVTITYFPRNPFDEVTKM</sequence>
<evidence type="ECO:0000256" key="5">
    <source>
        <dbReference type="ARBA" id="ARBA00022553"/>
    </source>
</evidence>
<reference evidence="16 17" key="1">
    <citation type="submission" date="2016-01" db="EMBL/GenBank/DDBJ databases">
        <title>Investigation of taxonomic status of Bacillus aminovorans.</title>
        <authorList>
            <person name="Verma A."/>
            <person name="Pal Y."/>
            <person name="Krishnamurthi S."/>
        </authorList>
    </citation>
    <scope>NUCLEOTIDE SEQUENCE [LARGE SCALE GENOMIC DNA]</scope>
    <source>
        <strain evidence="16 17">DSM 4337</strain>
    </source>
</reference>
<evidence type="ECO:0000256" key="4">
    <source>
        <dbReference type="ARBA" id="ARBA00022475"/>
    </source>
</evidence>
<evidence type="ECO:0000256" key="13">
    <source>
        <dbReference type="ARBA" id="ARBA00023136"/>
    </source>
</evidence>
<dbReference type="InterPro" id="IPR003661">
    <property type="entry name" value="HisK_dim/P_dom"/>
</dbReference>
<evidence type="ECO:0000259" key="15">
    <source>
        <dbReference type="PROSITE" id="PS50109"/>
    </source>
</evidence>
<dbReference type="InterPro" id="IPR004358">
    <property type="entry name" value="Sig_transdc_His_kin-like_C"/>
</dbReference>
<dbReference type="InterPro" id="IPR005467">
    <property type="entry name" value="His_kinase_dom"/>
</dbReference>
<dbReference type="CDD" id="cd00082">
    <property type="entry name" value="HisKA"/>
    <property type="match status" value="1"/>
</dbReference>
<dbReference type="SMART" id="SM00387">
    <property type="entry name" value="HATPase_c"/>
    <property type="match status" value="1"/>
</dbReference>
<keyword evidence="8" id="KW-0547">Nucleotide-binding</keyword>
<keyword evidence="5" id="KW-0597">Phosphoprotein</keyword>
<organism evidence="16 17">
    <name type="scientific">Domibacillus aminovorans</name>
    <dbReference type="NCBI Taxonomy" id="29332"/>
    <lineage>
        <taxon>Bacteria</taxon>
        <taxon>Bacillati</taxon>
        <taxon>Bacillota</taxon>
        <taxon>Bacilli</taxon>
        <taxon>Bacillales</taxon>
        <taxon>Bacillaceae</taxon>
        <taxon>Domibacillus</taxon>
    </lineage>
</organism>
<evidence type="ECO:0000256" key="11">
    <source>
        <dbReference type="ARBA" id="ARBA00022989"/>
    </source>
</evidence>
<dbReference type="GO" id="GO:0000155">
    <property type="term" value="F:phosphorelay sensor kinase activity"/>
    <property type="evidence" value="ECO:0007669"/>
    <property type="project" value="InterPro"/>
</dbReference>
<dbReference type="SUPFAM" id="SSF55874">
    <property type="entry name" value="ATPase domain of HSP90 chaperone/DNA topoisomerase II/histidine kinase"/>
    <property type="match status" value="1"/>
</dbReference>
<comment type="subcellular location">
    <subcellularLocation>
        <location evidence="2">Cell membrane</location>
        <topology evidence="2">Multi-pass membrane protein</topology>
    </subcellularLocation>
</comment>
<feature type="transmembrane region" description="Helical" evidence="14">
    <location>
        <begin position="41"/>
        <end position="61"/>
    </location>
</feature>
<evidence type="ECO:0000256" key="12">
    <source>
        <dbReference type="ARBA" id="ARBA00023012"/>
    </source>
</evidence>
<keyword evidence="4" id="KW-1003">Cell membrane</keyword>
<dbReference type="PROSITE" id="PS50109">
    <property type="entry name" value="HIS_KIN"/>
    <property type="match status" value="1"/>
</dbReference>
<keyword evidence="10" id="KW-0067">ATP-binding</keyword>
<keyword evidence="7 14" id="KW-0812">Transmembrane</keyword>
<comment type="caution">
    <text evidence="16">The sequence shown here is derived from an EMBL/GenBank/DDBJ whole genome shotgun (WGS) entry which is preliminary data.</text>
</comment>
<dbReference type="EMBL" id="LQWZ01000008">
    <property type="protein sequence ID" value="OAH58572.1"/>
    <property type="molecule type" value="Genomic_DNA"/>
</dbReference>
<dbReference type="PANTHER" id="PTHR45453">
    <property type="entry name" value="PHOSPHATE REGULON SENSOR PROTEIN PHOR"/>
    <property type="match status" value="1"/>
</dbReference>
<dbReference type="RefSeq" id="WP_063974584.1">
    <property type="nucleotide sequence ID" value="NZ_LQWZ01000008.1"/>
</dbReference>
<dbReference type="Proteomes" id="UP000077271">
    <property type="component" value="Unassembled WGS sequence"/>
</dbReference>
<dbReference type="Pfam" id="PF02518">
    <property type="entry name" value="HATPase_c"/>
    <property type="match status" value="1"/>
</dbReference>
<evidence type="ECO:0000256" key="2">
    <source>
        <dbReference type="ARBA" id="ARBA00004651"/>
    </source>
</evidence>
<dbReference type="GO" id="GO:0004721">
    <property type="term" value="F:phosphoprotein phosphatase activity"/>
    <property type="evidence" value="ECO:0007669"/>
    <property type="project" value="TreeGrafter"/>
</dbReference>
<evidence type="ECO:0000256" key="3">
    <source>
        <dbReference type="ARBA" id="ARBA00012438"/>
    </source>
</evidence>
<keyword evidence="11 14" id="KW-1133">Transmembrane helix</keyword>
<dbReference type="InterPro" id="IPR036890">
    <property type="entry name" value="HATPase_C_sf"/>
</dbReference>
<dbReference type="GO" id="GO:0005524">
    <property type="term" value="F:ATP binding"/>
    <property type="evidence" value="ECO:0007669"/>
    <property type="project" value="UniProtKB-KW"/>
</dbReference>
<accession>A0A177KZC5</accession>
<dbReference type="Gene3D" id="3.30.565.10">
    <property type="entry name" value="Histidine kinase-like ATPase, C-terminal domain"/>
    <property type="match status" value="1"/>
</dbReference>